<comment type="similarity">
    <text evidence="1">Belongs to the membrane fusion protein (MFP) (TC 8.A.1) family.</text>
</comment>
<dbReference type="SUPFAM" id="SSF111369">
    <property type="entry name" value="HlyD-like secretion proteins"/>
    <property type="match status" value="1"/>
</dbReference>
<dbReference type="Proteomes" id="UP000175691">
    <property type="component" value="Unassembled WGS sequence"/>
</dbReference>
<evidence type="ECO:0000259" key="3">
    <source>
        <dbReference type="Pfam" id="PF25876"/>
    </source>
</evidence>
<dbReference type="AlphaFoldDB" id="A0A1E7ZEW0"/>
<keyword evidence="2" id="KW-0175">Coiled coil</keyword>
<sequence length="355" mass="38685">MSMKSILSPLLLGVVALGGFLVYVSLPEEEKTSASNGFATPVRAESVVLQTFPVTIEALGTANANESVTITAQQTDRVREVKFDDGDHVKVNQLLVQLSNEEELARVVELEANIDEAQRQFERVVNLAKTRAASQQILDEQQARVKALTAQLDVAKAQLSELEIRAPFSGVLGIRNVSVGSLVQPGEIITTLDDISVIKVDFSVAEGQLASLSPGQRVFARSVAYPGETFEGEISTIDSRIDPVSRSVLVRGLIKNNPTRLRPGMLLQITLEKQVLETLVIPEKALVPIQDKQFVFVIDGDVVHQREVIIGERKPGIVQIVDGLSEGERIVTEGTLRVQQNSKVRVLDPLNAEGE</sequence>
<keyword evidence="8" id="KW-1185">Reference proteome</keyword>
<feature type="domain" description="YknX-like C-terminal permuted SH3-like" evidence="6">
    <location>
        <begin position="279"/>
        <end position="346"/>
    </location>
</feature>
<dbReference type="GO" id="GO:0015562">
    <property type="term" value="F:efflux transmembrane transporter activity"/>
    <property type="evidence" value="ECO:0007669"/>
    <property type="project" value="TreeGrafter"/>
</dbReference>
<comment type="caution">
    <text evidence="7">The sequence shown here is derived from an EMBL/GenBank/DDBJ whole genome shotgun (WGS) entry which is preliminary data.</text>
</comment>
<evidence type="ECO:0000313" key="7">
    <source>
        <dbReference type="EMBL" id="OFC72036.1"/>
    </source>
</evidence>
<evidence type="ECO:0000259" key="5">
    <source>
        <dbReference type="Pfam" id="PF25954"/>
    </source>
</evidence>
<dbReference type="InterPro" id="IPR058637">
    <property type="entry name" value="YknX-like_C"/>
</dbReference>
<feature type="domain" description="CusB-like beta-barrel" evidence="5">
    <location>
        <begin position="200"/>
        <end position="274"/>
    </location>
</feature>
<dbReference type="Pfam" id="PF25954">
    <property type="entry name" value="Beta-barrel_RND_2"/>
    <property type="match status" value="1"/>
</dbReference>
<dbReference type="EMBL" id="MDHN01000008">
    <property type="protein sequence ID" value="OFC72036.1"/>
    <property type="molecule type" value="Genomic_DNA"/>
</dbReference>
<dbReference type="NCBIfam" id="TIGR01730">
    <property type="entry name" value="RND_mfp"/>
    <property type="match status" value="1"/>
</dbReference>
<evidence type="ECO:0000256" key="2">
    <source>
        <dbReference type="SAM" id="Coils"/>
    </source>
</evidence>
<gene>
    <name evidence="7" type="ORF">BFC18_04860</name>
</gene>
<dbReference type="GO" id="GO:1990281">
    <property type="term" value="C:efflux pump complex"/>
    <property type="evidence" value="ECO:0007669"/>
    <property type="project" value="TreeGrafter"/>
</dbReference>
<dbReference type="Pfam" id="PF25876">
    <property type="entry name" value="HH_MFP_RND"/>
    <property type="match status" value="1"/>
</dbReference>
<proteinExistence type="inferred from homology"/>
<evidence type="ECO:0000259" key="4">
    <source>
        <dbReference type="Pfam" id="PF25917"/>
    </source>
</evidence>
<dbReference type="InterPro" id="IPR058625">
    <property type="entry name" value="MdtA-like_BSH"/>
</dbReference>
<feature type="domain" description="Multidrug resistance protein MdtA-like barrel-sandwich hybrid" evidence="4">
    <location>
        <begin position="67"/>
        <end position="187"/>
    </location>
</feature>
<dbReference type="Gene3D" id="2.40.420.20">
    <property type="match status" value="1"/>
</dbReference>
<name>A0A1E7ZEW0_9ALTE</name>
<dbReference type="InterPro" id="IPR058624">
    <property type="entry name" value="MdtA-like_HH"/>
</dbReference>
<dbReference type="FunFam" id="2.40.30.170:FF:000010">
    <property type="entry name" value="Efflux RND transporter periplasmic adaptor subunit"/>
    <property type="match status" value="1"/>
</dbReference>
<organism evidence="7 8">
    <name type="scientific">Alteromonas confluentis</name>
    <dbReference type="NCBI Taxonomy" id="1656094"/>
    <lineage>
        <taxon>Bacteria</taxon>
        <taxon>Pseudomonadati</taxon>
        <taxon>Pseudomonadota</taxon>
        <taxon>Gammaproteobacteria</taxon>
        <taxon>Alteromonadales</taxon>
        <taxon>Alteromonadaceae</taxon>
        <taxon>Alteromonas/Salinimonas group</taxon>
        <taxon>Alteromonas</taxon>
    </lineage>
</organism>
<evidence type="ECO:0000313" key="8">
    <source>
        <dbReference type="Proteomes" id="UP000175691"/>
    </source>
</evidence>
<dbReference type="Pfam" id="PF25989">
    <property type="entry name" value="YknX_C"/>
    <property type="match status" value="1"/>
</dbReference>
<reference evidence="7 8" key="1">
    <citation type="submission" date="2016-08" db="EMBL/GenBank/DDBJ databases">
        <authorList>
            <person name="Seilhamer J.J."/>
        </authorList>
    </citation>
    <scope>NUCLEOTIDE SEQUENCE [LARGE SCALE GENOMIC DNA]</scope>
    <source>
        <strain evidence="7 8">KCTC 42603</strain>
    </source>
</reference>
<feature type="coiled-coil region" evidence="2">
    <location>
        <begin position="100"/>
        <end position="165"/>
    </location>
</feature>
<evidence type="ECO:0000256" key="1">
    <source>
        <dbReference type="ARBA" id="ARBA00009477"/>
    </source>
</evidence>
<dbReference type="InterPro" id="IPR058792">
    <property type="entry name" value="Beta-barrel_RND_2"/>
</dbReference>
<evidence type="ECO:0000259" key="6">
    <source>
        <dbReference type="Pfam" id="PF25989"/>
    </source>
</evidence>
<dbReference type="OrthoDB" id="9806939at2"/>
<dbReference type="PANTHER" id="PTHR30469:SF16">
    <property type="entry name" value="HAE1 FAMILY EFFLUX PUMP MFP COMPONENT"/>
    <property type="match status" value="1"/>
</dbReference>
<dbReference type="Gene3D" id="2.40.50.100">
    <property type="match status" value="1"/>
</dbReference>
<dbReference type="STRING" id="1656094.BFC18_04860"/>
<dbReference type="Pfam" id="PF25917">
    <property type="entry name" value="BSH_RND"/>
    <property type="match status" value="1"/>
</dbReference>
<accession>A0A1E7ZEW0</accession>
<protein>
    <submittedName>
        <fullName evidence="7">Efflux transporter periplasmic adaptor subunit</fullName>
    </submittedName>
</protein>
<dbReference type="RefSeq" id="WP_070123818.1">
    <property type="nucleotide sequence ID" value="NZ_MDHN01000008.1"/>
</dbReference>
<dbReference type="InterPro" id="IPR006143">
    <property type="entry name" value="RND_pump_MFP"/>
</dbReference>
<dbReference type="Gene3D" id="2.40.30.170">
    <property type="match status" value="1"/>
</dbReference>
<dbReference type="Gene3D" id="1.10.287.470">
    <property type="entry name" value="Helix hairpin bin"/>
    <property type="match status" value="1"/>
</dbReference>
<feature type="domain" description="Multidrug resistance protein MdtA-like alpha-helical hairpin" evidence="3">
    <location>
        <begin position="111"/>
        <end position="160"/>
    </location>
</feature>
<dbReference type="PANTHER" id="PTHR30469">
    <property type="entry name" value="MULTIDRUG RESISTANCE PROTEIN MDTA"/>
    <property type="match status" value="1"/>
</dbReference>